<dbReference type="NCBIfam" id="TIGR00786">
    <property type="entry name" value="dctM"/>
    <property type="match status" value="1"/>
</dbReference>
<dbReference type="Pfam" id="PF04290">
    <property type="entry name" value="DctQ"/>
    <property type="match status" value="1"/>
</dbReference>
<dbReference type="AlphaFoldDB" id="A0A679JW85"/>
<reference evidence="12" key="1">
    <citation type="submission" date="2019-12" db="EMBL/GenBank/DDBJ databases">
        <authorList>
            <person name="Cremers G."/>
        </authorList>
    </citation>
    <scope>NUCLEOTIDE SEQUENCE</scope>
    <source>
        <strain evidence="12">Vvax</strain>
    </source>
</reference>
<evidence type="ECO:0000256" key="8">
    <source>
        <dbReference type="RuleBase" id="RU369079"/>
    </source>
</evidence>
<dbReference type="InterPro" id="IPR055348">
    <property type="entry name" value="DctQ"/>
</dbReference>
<keyword evidence="6 9" id="KW-1133">Transmembrane helix</keyword>
<feature type="transmembrane region" description="Helical" evidence="9">
    <location>
        <begin position="540"/>
        <end position="558"/>
    </location>
</feature>
<dbReference type="EMBL" id="LR743508">
    <property type="protein sequence ID" value="CAA2110404.1"/>
    <property type="molecule type" value="Genomic_DNA"/>
</dbReference>
<feature type="transmembrane region" description="Helical" evidence="9">
    <location>
        <begin position="343"/>
        <end position="366"/>
    </location>
</feature>
<feature type="transmembrane region" description="Helical" evidence="9">
    <location>
        <begin position="210"/>
        <end position="241"/>
    </location>
</feature>
<feature type="transmembrane region" description="Helical" evidence="9">
    <location>
        <begin position="564"/>
        <end position="591"/>
    </location>
</feature>
<comment type="function">
    <text evidence="8">Part of the tripartite ATP-independent periplasmic (TRAP) transport system.</text>
</comment>
<comment type="subcellular location">
    <subcellularLocation>
        <location evidence="1 8">Cell inner membrane</location>
        <topology evidence="1 8">Multi-pass membrane protein</topology>
    </subcellularLocation>
</comment>
<evidence type="ECO:0000256" key="4">
    <source>
        <dbReference type="ARBA" id="ARBA00022519"/>
    </source>
</evidence>
<feature type="transmembrane region" description="Helical" evidence="9">
    <location>
        <begin position="511"/>
        <end position="533"/>
    </location>
</feature>
<keyword evidence="2 8" id="KW-0813">Transport</keyword>
<dbReference type="InterPro" id="IPR010656">
    <property type="entry name" value="DctM"/>
</dbReference>
<evidence type="ECO:0000256" key="2">
    <source>
        <dbReference type="ARBA" id="ARBA00022448"/>
    </source>
</evidence>
<evidence type="ECO:0000256" key="1">
    <source>
        <dbReference type="ARBA" id="ARBA00004429"/>
    </source>
</evidence>
<feature type="transmembrane region" description="Helical" evidence="9">
    <location>
        <begin position="71"/>
        <end position="88"/>
    </location>
</feature>
<dbReference type="PANTHER" id="PTHR33362">
    <property type="entry name" value="SIALIC ACID TRAP TRANSPORTER PERMEASE PROTEIN SIAT-RELATED"/>
    <property type="match status" value="1"/>
</dbReference>
<keyword evidence="5 9" id="KW-0812">Transmembrane</keyword>
<feature type="transmembrane region" description="Helical" evidence="9">
    <location>
        <begin position="109"/>
        <end position="131"/>
    </location>
</feature>
<dbReference type="GO" id="GO:0005886">
    <property type="term" value="C:plasma membrane"/>
    <property type="evidence" value="ECO:0007669"/>
    <property type="project" value="UniProtKB-SubCell"/>
</dbReference>
<evidence type="ECO:0000256" key="3">
    <source>
        <dbReference type="ARBA" id="ARBA00022475"/>
    </source>
</evidence>
<feature type="transmembrane region" description="Helical" evidence="9">
    <location>
        <begin position="262"/>
        <end position="282"/>
    </location>
</feature>
<feature type="domain" description="TRAP C4-dicarboxylate transport system permease DctM subunit" evidence="11">
    <location>
        <begin position="216"/>
        <end position="623"/>
    </location>
</feature>
<keyword evidence="7 9" id="KW-0472">Membrane</keyword>
<evidence type="ECO:0000256" key="5">
    <source>
        <dbReference type="ARBA" id="ARBA00022692"/>
    </source>
</evidence>
<feature type="transmembrane region" description="Helical" evidence="9">
    <location>
        <begin position="176"/>
        <end position="198"/>
    </location>
</feature>
<dbReference type="RefSeq" id="WP_339094887.1">
    <property type="nucleotide sequence ID" value="NZ_LR743508.1"/>
</dbReference>
<evidence type="ECO:0000259" key="11">
    <source>
        <dbReference type="Pfam" id="PF06808"/>
    </source>
</evidence>
<evidence type="ECO:0000256" key="6">
    <source>
        <dbReference type="ARBA" id="ARBA00022989"/>
    </source>
</evidence>
<accession>A0A679JW85</accession>
<feature type="transmembrane region" description="Helical" evidence="9">
    <location>
        <begin position="151"/>
        <end position="169"/>
    </location>
</feature>
<feature type="transmembrane region" description="Helical" evidence="9">
    <location>
        <begin position="288"/>
        <end position="311"/>
    </location>
</feature>
<evidence type="ECO:0000313" key="12">
    <source>
        <dbReference type="EMBL" id="CAA2110404.1"/>
    </source>
</evidence>
<feature type="transmembrane region" description="Helical" evidence="9">
    <location>
        <begin position="443"/>
        <end position="463"/>
    </location>
</feature>
<evidence type="ECO:0000256" key="9">
    <source>
        <dbReference type="SAM" id="Phobius"/>
    </source>
</evidence>
<dbReference type="PANTHER" id="PTHR33362:SF2">
    <property type="entry name" value="TRAP TRANSPORTER LARGE PERMEASE PROTEIN"/>
    <property type="match status" value="1"/>
</dbReference>
<keyword evidence="3" id="KW-1003">Cell membrane</keyword>
<protein>
    <submittedName>
        <fullName evidence="12">Sialic acid TRAP transporter permease protein SiaT</fullName>
    </submittedName>
</protein>
<keyword evidence="4 8" id="KW-0997">Cell inner membrane</keyword>
<evidence type="ECO:0000259" key="10">
    <source>
        <dbReference type="Pfam" id="PF04290"/>
    </source>
</evidence>
<sequence length="629" mass="66013">MSLHSVSHASPGSSGSSGPAGVRWLEAASLWLGRAVDLVAAVLIVAEVVLLFAGVIARYALHSPIVWSDELAGSMFLWLGMLGAVIALRKGEHLAFTALSRNATPRTQTFLRAAVMAVLFATLCLMLRPSIDYVEDEAFAVLPNLGVPSSWRVFGIELGIVLMMVTLALQAVRSRLLVPTLAAALGLAVLGLALWGLAPWFMKMGNLNLLVFFVLIVGVAIFIGVPIGFSFGIATLSYLALTTSTPMSVVINRLDQGMSQPLLLAIPLFIFLGLMIEVTGFARTIIAFLAALLGFVRGGLYYVLVVAMLLVSGISGSKVADMAAVAPGLFPEMRRRGAKDGDLVALLAGSAAMADTIPPSIVLITLGSVTGISIASLFAAGLLPALLLAGFLAALIFVRTRAEPPPADARPDWSLIRKSFLAALPAIALPFVIRWAVVEGVATATEVSTIGIVYALVVSVLIYRPVQWSRFYPILVETAALSGAILFVIGTATGMAWSLTQSGFSGDLARAMTSISGGPYGFLAITIVVFLLLGNILEGIPAILLFAPLLLPVSHAFGINDVHYSMVVVVAMSIGLFAPPFGIGFYAACAIGKVAPDAVIGHMWRYLAVLVAGLLVIAAVPAISTIFIH</sequence>
<proteinExistence type="predicted"/>
<feature type="transmembrane region" description="Helical" evidence="9">
    <location>
        <begin position="372"/>
        <end position="398"/>
    </location>
</feature>
<dbReference type="InterPro" id="IPR004681">
    <property type="entry name" value="TRAP_DctM"/>
</dbReference>
<evidence type="ECO:0000256" key="7">
    <source>
        <dbReference type="ARBA" id="ARBA00023136"/>
    </source>
</evidence>
<dbReference type="GO" id="GO:0022857">
    <property type="term" value="F:transmembrane transporter activity"/>
    <property type="evidence" value="ECO:0007669"/>
    <property type="project" value="UniProtKB-UniRule"/>
</dbReference>
<feature type="transmembrane region" description="Helical" evidence="9">
    <location>
        <begin position="419"/>
        <end position="437"/>
    </location>
</feature>
<dbReference type="Pfam" id="PF06808">
    <property type="entry name" value="DctM"/>
    <property type="match status" value="1"/>
</dbReference>
<feature type="transmembrane region" description="Helical" evidence="9">
    <location>
        <begin position="475"/>
        <end position="499"/>
    </location>
</feature>
<feature type="transmembrane region" description="Helical" evidence="9">
    <location>
        <begin position="38"/>
        <end position="59"/>
    </location>
</feature>
<name>A0A679JW85_VARPD</name>
<feature type="domain" description="Tripartite ATP-independent periplasmic transporters DctQ component" evidence="10">
    <location>
        <begin position="48"/>
        <end position="174"/>
    </location>
</feature>
<organism evidence="12">
    <name type="scientific">Variovorax paradoxus</name>
    <dbReference type="NCBI Taxonomy" id="34073"/>
    <lineage>
        <taxon>Bacteria</taxon>
        <taxon>Pseudomonadati</taxon>
        <taxon>Pseudomonadota</taxon>
        <taxon>Betaproteobacteria</taxon>
        <taxon>Burkholderiales</taxon>
        <taxon>Comamonadaceae</taxon>
        <taxon>Variovorax</taxon>
    </lineage>
</organism>
<feature type="transmembrane region" description="Helical" evidence="9">
    <location>
        <begin position="603"/>
        <end position="628"/>
    </location>
</feature>
<gene>
    <name evidence="12" type="primary">siaT_2</name>
    <name evidence="12" type="ORF">VVAX_06647</name>
</gene>